<evidence type="ECO:0000256" key="3">
    <source>
        <dbReference type="ARBA" id="ARBA00022679"/>
    </source>
</evidence>
<comment type="function">
    <text evidence="7">Catalyzes the conversion of caffeic acid to ferulic acid and of 5-hydroxyferulic acid to sinapic acid. The resulting products may subsequently be converted to the corresponding alcohols that are incorporated into lignins.</text>
</comment>
<comment type="pathway">
    <text evidence="1">Aromatic compound metabolism; phenylpropanoid biosynthesis.</text>
</comment>
<dbReference type="InterPro" id="IPR036388">
    <property type="entry name" value="WH-like_DNA-bd_sf"/>
</dbReference>
<feature type="domain" description="O-methyltransferase C-terminal" evidence="9">
    <location>
        <begin position="128"/>
        <end position="332"/>
    </location>
</feature>
<dbReference type="InterPro" id="IPR029063">
    <property type="entry name" value="SAM-dependent_MTases_sf"/>
</dbReference>
<evidence type="ECO:0000256" key="7">
    <source>
        <dbReference type="ARBA" id="ARBA00045231"/>
    </source>
</evidence>
<dbReference type="PIRSF" id="PIRSF005739">
    <property type="entry name" value="O-mtase"/>
    <property type="match status" value="1"/>
</dbReference>
<feature type="domain" description="O-methyltransferase dimerisation" evidence="10">
    <location>
        <begin position="9"/>
        <end position="104"/>
    </location>
</feature>
<gene>
    <name evidence="11" type="ORF">RchiOBHm_Chr7g0187791</name>
</gene>
<proteinExistence type="predicted"/>
<dbReference type="FunFam" id="3.40.50.150:FF:000061">
    <property type="entry name" value="Caffeic acid O-methyltransferase"/>
    <property type="match status" value="1"/>
</dbReference>
<keyword evidence="2 11" id="KW-0489">Methyltransferase</keyword>
<dbReference type="Proteomes" id="UP000238479">
    <property type="component" value="Chromosome 7"/>
</dbReference>
<dbReference type="Gramene" id="PRQ16766">
    <property type="protein sequence ID" value="PRQ16766"/>
    <property type="gene ID" value="RchiOBHm_Chr7g0187791"/>
</dbReference>
<dbReference type="PANTHER" id="PTHR11746">
    <property type="entry name" value="O-METHYLTRANSFERASE"/>
    <property type="match status" value="1"/>
</dbReference>
<dbReference type="InterPro" id="IPR016461">
    <property type="entry name" value="COMT-like"/>
</dbReference>
<reference evidence="11 12" key="1">
    <citation type="journal article" date="2018" name="Nat. Genet.">
        <title>The Rosa genome provides new insights in the design of modern roses.</title>
        <authorList>
            <person name="Bendahmane M."/>
        </authorList>
    </citation>
    <scope>NUCLEOTIDE SEQUENCE [LARGE SCALE GENOMIC DNA]</scope>
    <source>
        <strain evidence="12">cv. Old Blush</strain>
    </source>
</reference>
<keyword evidence="5" id="KW-0438">Lignin biosynthesis</keyword>
<protein>
    <recommendedName>
        <fullName evidence="6">caffeate O-methyltransferase</fullName>
        <ecNumber evidence="6">2.1.1.68</ecNumber>
    </recommendedName>
</protein>
<dbReference type="AlphaFoldDB" id="A0A2P6P4C3"/>
<dbReference type="InterPro" id="IPR036390">
    <property type="entry name" value="WH_DNA-bd_sf"/>
</dbReference>
<dbReference type="EMBL" id="PDCK01000045">
    <property type="protein sequence ID" value="PRQ16766.1"/>
    <property type="molecule type" value="Genomic_DNA"/>
</dbReference>
<evidence type="ECO:0000256" key="8">
    <source>
        <dbReference type="PIRSR" id="PIRSR005739-1"/>
    </source>
</evidence>
<evidence type="ECO:0000313" key="12">
    <source>
        <dbReference type="Proteomes" id="UP000238479"/>
    </source>
</evidence>
<dbReference type="FunFam" id="1.10.10.10:FF:000357">
    <property type="entry name" value="Caffeic acid 3-O-methyltransferase"/>
    <property type="match status" value="1"/>
</dbReference>
<dbReference type="Pfam" id="PF00891">
    <property type="entry name" value="Methyltransf_2"/>
    <property type="match status" value="1"/>
</dbReference>
<dbReference type="GO" id="GO:0009809">
    <property type="term" value="P:lignin biosynthetic process"/>
    <property type="evidence" value="ECO:0007669"/>
    <property type="project" value="UniProtKB-KW"/>
</dbReference>
<evidence type="ECO:0000256" key="5">
    <source>
        <dbReference type="ARBA" id="ARBA00022733"/>
    </source>
</evidence>
<evidence type="ECO:0000259" key="10">
    <source>
        <dbReference type="Pfam" id="PF08100"/>
    </source>
</evidence>
<feature type="active site" description="Proton acceptor" evidence="8">
    <location>
        <position position="257"/>
    </location>
</feature>
<dbReference type="OMA" id="MEANEYA"/>
<evidence type="ECO:0000259" key="9">
    <source>
        <dbReference type="Pfam" id="PF00891"/>
    </source>
</evidence>
<dbReference type="PROSITE" id="PS51683">
    <property type="entry name" value="SAM_OMT_II"/>
    <property type="match status" value="1"/>
</dbReference>
<evidence type="ECO:0000313" key="11">
    <source>
        <dbReference type="EMBL" id="PRQ16766.1"/>
    </source>
</evidence>
<evidence type="ECO:0000256" key="4">
    <source>
        <dbReference type="ARBA" id="ARBA00022691"/>
    </source>
</evidence>
<evidence type="ECO:0000256" key="6">
    <source>
        <dbReference type="ARBA" id="ARBA00039011"/>
    </source>
</evidence>
<accession>A0A2P6P4C3</accession>
<dbReference type="SUPFAM" id="SSF53335">
    <property type="entry name" value="S-adenosyl-L-methionine-dependent methyltransferases"/>
    <property type="match status" value="1"/>
</dbReference>
<dbReference type="GO" id="GO:0047763">
    <property type="term" value="F:caffeate O-methyltransferase activity"/>
    <property type="evidence" value="ECO:0007669"/>
    <property type="project" value="UniProtKB-EC"/>
</dbReference>
<dbReference type="EC" id="2.1.1.68" evidence="6"/>
<keyword evidence="12" id="KW-1185">Reference proteome</keyword>
<dbReference type="STRING" id="74649.A0A2P6P4C3"/>
<dbReference type="GO" id="GO:0032259">
    <property type="term" value="P:methylation"/>
    <property type="evidence" value="ECO:0007669"/>
    <property type="project" value="UniProtKB-KW"/>
</dbReference>
<sequence>MDNHSQYAMQLVSASLAPMVLKAAIELGVLDIIHRAGPGVQLSSSEIASQLPSHNNPGAPVVLDRMLRLLSAHSILTCSVSTDEADHVKVLRLYGLAPVAKYFILDQDGGSLATLLNFCHDKVNTDSWYHLTDVVLEGGVPFTKAYGMSVVEYNTKDARYGETFRNSMKEFNPVFMKEILGSYKGFEGLGTLVDAGGGDGTILNMIVSKYPTIKGINYDLAAVIEKSPSYPGIEHIAGDIFVNIPKGDAIFMKWILHHYDDKSCSTILKNCYEALPDHGKVIVVDMVIPEAPETTTSAKSLFQFDMFMMNMNTNGNERTEKELGSLAKQAGFYTIRVACSAFNFSVVEMFKNIIMTLKNKEG</sequence>
<name>A0A2P6P4C3_ROSCH</name>
<dbReference type="Pfam" id="PF08100">
    <property type="entry name" value="Dimerisation"/>
    <property type="match status" value="1"/>
</dbReference>
<dbReference type="InterPro" id="IPR012967">
    <property type="entry name" value="COMT_dimerisation"/>
</dbReference>
<dbReference type="GO" id="GO:0046983">
    <property type="term" value="F:protein dimerization activity"/>
    <property type="evidence" value="ECO:0007669"/>
    <property type="project" value="InterPro"/>
</dbReference>
<dbReference type="Gene3D" id="3.40.50.150">
    <property type="entry name" value="Vaccinia Virus protein VP39"/>
    <property type="match status" value="1"/>
</dbReference>
<keyword evidence="4" id="KW-0949">S-adenosyl-L-methionine</keyword>
<comment type="caution">
    <text evidence="11">The sequence shown here is derived from an EMBL/GenBank/DDBJ whole genome shotgun (WGS) entry which is preliminary data.</text>
</comment>
<keyword evidence="3 11" id="KW-0808">Transferase</keyword>
<evidence type="ECO:0000256" key="1">
    <source>
        <dbReference type="ARBA" id="ARBA00004928"/>
    </source>
</evidence>
<dbReference type="SUPFAM" id="SSF46785">
    <property type="entry name" value="Winged helix' DNA-binding domain"/>
    <property type="match status" value="1"/>
</dbReference>
<dbReference type="InterPro" id="IPR001077">
    <property type="entry name" value="COMT_C"/>
</dbReference>
<dbReference type="Gene3D" id="1.10.10.10">
    <property type="entry name" value="Winged helix-like DNA-binding domain superfamily/Winged helix DNA-binding domain"/>
    <property type="match status" value="1"/>
</dbReference>
<organism evidence="11 12">
    <name type="scientific">Rosa chinensis</name>
    <name type="common">China rose</name>
    <dbReference type="NCBI Taxonomy" id="74649"/>
    <lineage>
        <taxon>Eukaryota</taxon>
        <taxon>Viridiplantae</taxon>
        <taxon>Streptophyta</taxon>
        <taxon>Embryophyta</taxon>
        <taxon>Tracheophyta</taxon>
        <taxon>Spermatophyta</taxon>
        <taxon>Magnoliopsida</taxon>
        <taxon>eudicotyledons</taxon>
        <taxon>Gunneridae</taxon>
        <taxon>Pentapetalae</taxon>
        <taxon>rosids</taxon>
        <taxon>fabids</taxon>
        <taxon>Rosales</taxon>
        <taxon>Rosaceae</taxon>
        <taxon>Rosoideae</taxon>
        <taxon>Rosoideae incertae sedis</taxon>
        <taxon>Rosa</taxon>
    </lineage>
</organism>
<evidence type="ECO:0000256" key="2">
    <source>
        <dbReference type="ARBA" id="ARBA00022603"/>
    </source>
</evidence>